<protein>
    <submittedName>
        <fullName evidence="1">BrnA antitoxin family protein</fullName>
    </submittedName>
</protein>
<accession>A0A5B8J2W2</accession>
<proteinExistence type="predicted"/>
<dbReference type="EMBL" id="CP042261">
    <property type="protein sequence ID" value="QDY68600.1"/>
    <property type="molecule type" value="Genomic_DNA"/>
</dbReference>
<dbReference type="RefSeq" id="WP_146363386.1">
    <property type="nucleotide sequence ID" value="NZ_CP042261.1"/>
</dbReference>
<gene>
    <name evidence="1" type="ORF">FPZ52_02515</name>
</gene>
<organism evidence="1 2">
    <name type="scientific">Qingshengfaniella alkalisoli</name>
    <dbReference type="NCBI Taxonomy" id="2599296"/>
    <lineage>
        <taxon>Bacteria</taxon>
        <taxon>Pseudomonadati</taxon>
        <taxon>Pseudomonadota</taxon>
        <taxon>Alphaproteobacteria</taxon>
        <taxon>Rhodobacterales</taxon>
        <taxon>Paracoccaceae</taxon>
        <taxon>Qingshengfaniella</taxon>
    </lineage>
</organism>
<dbReference type="AlphaFoldDB" id="A0A5B8J2W2"/>
<evidence type="ECO:0000313" key="2">
    <source>
        <dbReference type="Proteomes" id="UP000318483"/>
    </source>
</evidence>
<dbReference type="Proteomes" id="UP000318483">
    <property type="component" value="Chromosome"/>
</dbReference>
<dbReference type="InterPro" id="IPR025528">
    <property type="entry name" value="BrnA_antitoxin"/>
</dbReference>
<dbReference type="Pfam" id="PF14384">
    <property type="entry name" value="BrnA_antitoxin"/>
    <property type="match status" value="1"/>
</dbReference>
<sequence>MPSATPPAHRLPIRHGRSRAARNAMERLIIDAYTEEVTRGDGSYDLRDVIPEAWDRLERDVDLPEAKTRVTIRLDQSVAKFFRAHGPGYQALINRVLATYAHMKIAEVELGERRVEAYLRAARNDLLRGSNGIGEGG</sequence>
<keyword evidence="2" id="KW-1185">Reference proteome</keyword>
<dbReference type="OrthoDB" id="361944at2"/>
<evidence type="ECO:0000313" key="1">
    <source>
        <dbReference type="EMBL" id="QDY68600.1"/>
    </source>
</evidence>
<dbReference type="KEGG" id="lit:FPZ52_02515"/>
<reference evidence="1 2" key="1">
    <citation type="submission" date="2019-07" db="EMBL/GenBank/DDBJ databases">
        <title>Litoreibacter alkalisoli sp. nov., isolated from saline-alkaline soil.</title>
        <authorList>
            <person name="Wang S."/>
            <person name="Xu L."/>
            <person name="Xing Y.-T."/>
            <person name="Sun J.-Q."/>
        </authorList>
    </citation>
    <scope>NUCLEOTIDE SEQUENCE [LARGE SCALE GENOMIC DNA]</scope>
    <source>
        <strain evidence="1 2">LN3S51</strain>
    </source>
</reference>
<name>A0A5B8J2W2_9RHOB</name>